<evidence type="ECO:0000256" key="12">
    <source>
        <dbReference type="ARBA" id="ARBA00023136"/>
    </source>
</evidence>
<evidence type="ECO:0000313" key="17">
    <source>
        <dbReference type="EMBL" id="KAF2070341.1"/>
    </source>
</evidence>
<keyword evidence="8" id="KW-0106">Calcium</keyword>
<evidence type="ECO:0000256" key="15">
    <source>
        <dbReference type="SAM" id="MobiDB-lite"/>
    </source>
</evidence>
<sequence>MISNSNNNSSNNTSFNKMDEIDEDNNTKFDTLSLNNNTSNDSNSSNSNNSSNSRNINGNHHHDQSDTHHDMLLLSPPPPPPPLESYTPNTHVLHTPTPELLQSPILSTIIDSLNDKMVIEATNSIISNNSINNSGDNNKSSTITTTTTKEIKINEKDGLIEEFQVIDEYNPLIDKDDSKRILKNDKSKPTNFFSNIYSKIKYSIISPETEEALGHINDLLTELFQDVSYSKLQIMCGLLLLDSYYSNSHIKTGSYVKDTEFLKTAQRYMKFANASFGWKYVNGYLYTKKAKGIVQGVVGGDDMNNKCLCEYTGIEKQDIILTKWTSTNFDPGHFLVFDHQNKSVVLSIRGTFNARDVLTDLVAKDTPFYDGHAHTGILKCAQKKFKELMPLILEAIERYPGYGLIVVGHSLGAGVASLFTIISKNRYPEIPVHCYAYAAPCVASSEISLSIEYRSLIDTFVFNDDIVPRLCYHSLVHLKQLVCAILGQNDSLPQLTFQIIAAGNSLGEQLTEKISSLLKVNREKIKYEENMITNKSMLPPGRVYRIYQPDNINYVMEESNPSFFKEIIISNTLISDHMPDKYEKAFVDCISNLNSINPYHYIEEDQDIVILNQDITNDDNKTTSTDIETTVVTTIDPKEETVTKEIKSIKTTTISSNNDSNDNNQISDNIIHN</sequence>
<dbReference type="PANTHER" id="PTHR45792:SF8">
    <property type="entry name" value="DIACYLGLYCEROL LIPASE-ALPHA"/>
    <property type="match status" value="1"/>
</dbReference>
<dbReference type="OrthoDB" id="438440at2759"/>
<dbReference type="SUPFAM" id="SSF53474">
    <property type="entry name" value="alpha/beta-Hydrolases"/>
    <property type="match status" value="1"/>
</dbReference>
<reference evidence="17" key="1">
    <citation type="submission" date="2020-01" db="EMBL/GenBank/DDBJ databases">
        <title>Development of genomics and gene disruption for Polysphondylium violaceum indicates a role for the polyketide synthase stlB in stalk morphogenesis.</title>
        <authorList>
            <person name="Narita B."/>
            <person name="Kawabe Y."/>
            <person name="Kin K."/>
            <person name="Saito T."/>
            <person name="Gibbs R."/>
            <person name="Kuspa A."/>
            <person name="Muzny D."/>
            <person name="Queller D."/>
            <person name="Richards S."/>
            <person name="Strassman J."/>
            <person name="Sucgang R."/>
            <person name="Worley K."/>
            <person name="Schaap P."/>
        </authorList>
    </citation>
    <scope>NUCLEOTIDE SEQUENCE</scope>
    <source>
        <strain evidence="17">QSvi11</strain>
    </source>
</reference>
<feature type="region of interest" description="Disordered" evidence="15">
    <location>
        <begin position="653"/>
        <end position="673"/>
    </location>
</feature>
<dbReference type="FunFam" id="3.40.50.1820:FF:000321">
    <property type="entry name" value="Lipase domain containing protein"/>
    <property type="match status" value="1"/>
</dbReference>
<comment type="subcellular location">
    <subcellularLocation>
        <location evidence="2">Cell membrane</location>
        <topology evidence="2">Multi-pass membrane protein</topology>
    </subcellularLocation>
</comment>
<feature type="domain" description="Fungal lipase-type" evidence="16">
    <location>
        <begin position="345"/>
        <end position="471"/>
    </location>
</feature>
<evidence type="ECO:0000259" key="16">
    <source>
        <dbReference type="Pfam" id="PF01764"/>
    </source>
</evidence>
<dbReference type="InterPro" id="IPR029058">
    <property type="entry name" value="AB_hydrolase_fold"/>
</dbReference>
<dbReference type="InterPro" id="IPR002921">
    <property type="entry name" value="Fungal_lipase-type"/>
</dbReference>
<evidence type="ECO:0000256" key="10">
    <source>
        <dbReference type="ARBA" id="ARBA00022989"/>
    </source>
</evidence>
<evidence type="ECO:0000256" key="1">
    <source>
        <dbReference type="ARBA" id="ARBA00001913"/>
    </source>
</evidence>
<keyword evidence="5" id="KW-0812">Transmembrane</keyword>
<keyword evidence="12" id="KW-0472">Membrane</keyword>
<dbReference type="PANTHER" id="PTHR45792">
    <property type="entry name" value="DIACYLGLYCEROL LIPASE HOMOLOG-RELATED"/>
    <property type="match status" value="1"/>
</dbReference>
<protein>
    <recommendedName>
        <fullName evidence="14">sn-1-specific diacylglycerol lipase</fullName>
        <ecNumber evidence="14">3.1.1.116</ecNumber>
    </recommendedName>
</protein>
<comment type="cofactor">
    <cofactor evidence="1">
        <name>Ca(2+)</name>
        <dbReference type="ChEBI" id="CHEBI:29108"/>
    </cofactor>
</comment>
<comment type="catalytic activity">
    <reaction evidence="13">
        <text>a 1,2-diacyl-sn-glycerol + H2O = a 2-acylglycerol + a fatty acid + H(+)</text>
        <dbReference type="Rhea" id="RHEA:33275"/>
        <dbReference type="ChEBI" id="CHEBI:15377"/>
        <dbReference type="ChEBI" id="CHEBI:15378"/>
        <dbReference type="ChEBI" id="CHEBI:17389"/>
        <dbReference type="ChEBI" id="CHEBI:17815"/>
        <dbReference type="ChEBI" id="CHEBI:28868"/>
        <dbReference type="EC" id="3.1.1.116"/>
    </reaction>
    <physiologicalReaction direction="left-to-right" evidence="13">
        <dbReference type="Rhea" id="RHEA:33276"/>
    </physiologicalReaction>
</comment>
<comment type="caution">
    <text evidence="17">The sequence shown here is derived from an EMBL/GenBank/DDBJ whole genome shotgun (WGS) entry which is preliminary data.</text>
</comment>
<dbReference type="EMBL" id="AJWJ01000505">
    <property type="protein sequence ID" value="KAF2070341.1"/>
    <property type="molecule type" value="Genomic_DNA"/>
</dbReference>
<dbReference type="GO" id="GO:0019369">
    <property type="term" value="P:arachidonate metabolic process"/>
    <property type="evidence" value="ECO:0007669"/>
    <property type="project" value="TreeGrafter"/>
</dbReference>
<keyword evidence="6" id="KW-0479">Metal-binding</keyword>
<dbReference type="Gene3D" id="3.40.50.1820">
    <property type="entry name" value="alpha/beta hydrolase"/>
    <property type="match status" value="1"/>
</dbReference>
<feature type="compositionally biased region" description="Basic and acidic residues" evidence="15">
    <location>
        <begin position="60"/>
        <end position="71"/>
    </location>
</feature>
<keyword evidence="4" id="KW-0597">Phosphoprotein</keyword>
<keyword evidence="10" id="KW-1133">Transmembrane helix</keyword>
<evidence type="ECO:0000256" key="14">
    <source>
        <dbReference type="ARBA" id="ARBA00026104"/>
    </source>
</evidence>
<accession>A0A8J4PPE0</accession>
<evidence type="ECO:0000256" key="7">
    <source>
        <dbReference type="ARBA" id="ARBA00022801"/>
    </source>
</evidence>
<gene>
    <name evidence="17" type="ORF">CYY_008344</name>
</gene>
<evidence type="ECO:0000256" key="9">
    <source>
        <dbReference type="ARBA" id="ARBA00022963"/>
    </source>
</evidence>
<dbReference type="Proteomes" id="UP000695562">
    <property type="component" value="Unassembled WGS sequence"/>
</dbReference>
<dbReference type="GO" id="GO:0005886">
    <property type="term" value="C:plasma membrane"/>
    <property type="evidence" value="ECO:0007669"/>
    <property type="project" value="UniProtKB-SubCell"/>
</dbReference>
<feature type="compositionally biased region" description="Low complexity" evidence="15">
    <location>
        <begin position="1"/>
        <end position="16"/>
    </location>
</feature>
<evidence type="ECO:0000256" key="13">
    <source>
        <dbReference type="ARBA" id="ARBA00024531"/>
    </source>
</evidence>
<dbReference type="CDD" id="cd00519">
    <property type="entry name" value="Lipase_3"/>
    <property type="match status" value="1"/>
</dbReference>
<evidence type="ECO:0000256" key="5">
    <source>
        <dbReference type="ARBA" id="ARBA00022692"/>
    </source>
</evidence>
<dbReference type="EC" id="3.1.1.116" evidence="14"/>
<keyword evidence="11" id="KW-0443">Lipid metabolism</keyword>
<feature type="region of interest" description="Disordered" evidence="15">
    <location>
        <begin position="1"/>
        <end position="88"/>
    </location>
</feature>
<dbReference type="Pfam" id="PF01764">
    <property type="entry name" value="Lipase_3"/>
    <property type="match status" value="1"/>
</dbReference>
<evidence type="ECO:0000256" key="11">
    <source>
        <dbReference type="ARBA" id="ARBA00023098"/>
    </source>
</evidence>
<keyword evidence="3" id="KW-1003">Cell membrane</keyword>
<dbReference type="GO" id="GO:0046340">
    <property type="term" value="P:diacylglycerol catabolic process"/>
    <property type="evidence" value="ECO:0007669"/>
    <property type="project" value="TreeGrafter"/>
</dbReference>
<keyword evidence="7" id="KW-0378">Hydrolase</keyword>
<organism evidence="17 18">
    <name type="scientific">Polysphondylium violaceum</name>
    <dbReference type="NCBI Taxonomy" id="133409"/>
    <lineage>
        <taxon>Eukaryota</taxon>
        <taxon>Amoebozoa</taxon>
        <taxon>Evosea</taxon>
        <taxon>Eumycetozoa</taxon>
        <taxon>Dictyostelia</taxon>
        <taxon>Dictyosteliales</taxon>
        <taxon>Dictyosteliaceae</taxon>
        <taxon>Polysphondylium</taxon>
    </lineage>
</organism>
<dbReference type="GO" id="GO:0046872">
    <property type="term" value="F:metal ion binding"/>
    <property type="evidence" value="ECO:0007669"/>
    <property type="project" value="UniProtKB-KW"/>
</dbReference>
<evidence type="ECO:0000313" key="18">
    <source>
        <dbReference type="Proteomes" id="UP000695562"/>
    </source>
</evidence>
<dbReference type="GO" id="GO:0016298">
    <property type="term" value="F:lipase activity"/>
    <property type="evidence" value="ECO:0007669"/>
    <property type="project" value="TreeGrafter"/>
</dbReference>
<keyword evidence="9" id="KW-0442">Lipid degradation</keyword>
<keyword evidence="18" id="KW-1185">Reference proteome</keyword>
<evidence type="ECO:0000256" key="6">
    <source>
        <dbReference type="ARBA" id="ARBA00022723"/>
    </source>
</evidence>
<proteinExistence type="predicted"/>
<dbReference type="InterPro" id="IPR052214">
    <property type="entry name" value="DAG_Lipase-Related"/>
</dbReference>
<feature type="compositionally biased region" description="Low complexity" evidence="15">
    <location>
        <begin position="33"/>
        <end position="58"/>
    </location>
</feature>
<name>A0A8J4PPE0_9MYCE</name>
<evidence type="ECO:0000256" key="4">
    <source>
        <dbReference type="ARBA" id="ARBA00022553"/>
    </source>
</evidence>
<dbReference type="AlphaFoldDB" id="A0A8J4PPE0"/>
<evidence type="ECO:0000256" key="3">
    <source>
        <dbReference type="ARBA" id="ARBA00022475"/>
    </source>
</evidence>
<evidence type="ECO:0000256" key="8">
    <source>
        <dbReference type="ARBA" id="ARBA00022837"/>
    </source>
</evidence>
<evidence type="ECO:0000256" key="2">
    <source>
        <dbReference type="ARBA" id="ARBA00004651"/>
    </source>
</evidence>